<feature type="transmembrane region" description="Helical" evidence="6">
    <location>
        <begin position="109"/>
        <end position="126"/>
    </location>
</feature>
<name>A0A9W6KXE7_9ACTN</name>
<sequence>MLAAVSPLVVTLGVVPIAYAASGLTAIPLAFLVVGAVLAVFLAAYLTMAKHVRAPGGFFAYISLGLGRPLGVAAALVAALAYSMLQIGLYGLLGASMAEMAHGWVDLPWWTWALLVCTVVACLGPARVDIGAWVLAALVCLEMVAIVLLALRGLSHPAAGHVTLAAFDPRLLVAGGATAAFSIVVLAFTGVEQAATYATQVKHGRRTMLLASFGVLVSVGVVYLLGSWAPLVFYGDAVAAKAADPSMMVAMAGDGPLAAWVQIQLLVSVSAALLPFHNATVQYLYGLGRQGLLPRPLGRTNSFDAPGWASLCQSVLAAATIAVAAISGWDPFEGMFYSLGNAGGFGVLLLLALTSVAVWRYFHRDGRGETVWARLIAPVAAGVALWVMVALVAGNYATLLNLPPGAVAAWAWPASFLIPAAAGLLLAGYMRWQRPATYAAMLHDSTPRPPAYSPGRSSVYGGTR</sequence>
<keyword evidence="2" id="KW-1003">Cell membrane</keyword>
<reference evidence="7" key="1">
    <citation type="journal article" date="2014" name="Int. J. Syst. Evol. Microbiol.">
        <title>Complete genome sequence of Corynebacterium casei LMG S-19264T (=DSM 44701T), isolated from a smear-ripened cheese.</title>
        <authorList>
            <consortium name="US DOE Joint Genome Institute (JGI-PGF)"/>
            <person name="Walter F."/>
            <person name="Albersmeier A."/>
            <person name="Kalinowski J."/>
            <person name="Ruckert C."/>
        </authorList>
    </citation>
    <scope>NUCLEOTIDE SEQUENCE</scope>
    <source>
        <strain evidence="7">VKM Ac-1321</strain>
    </source>
</reference>
<gene>
    <name evidence="7" type="ORF">GCM10017581_089760</name>
</gene>
<feature type="transmembrane region" description="Helical" evidence="6">
    <location>
        <begin position="207"/>
        <end position="226"/>
    </location>
</feature>
<feature type="transmembrane region" description="Helical" evidence="6">
    <location>
        <begin position="409"/>
        <end position="429"/>
    </location>
</feature>
<organism evidence="7 8">
    <name type="scientific">Dactylosporangium matsuzakiense</name>
    <dbReference type="NCBI Taxonomy" id="53360"/>
    <lineage>
        <taxon>Bacteria</taxon>
        <taxon>Bacillati</taxon>
        <taxon>Actinomycetota</taxon>
        <taxon>Actinomycetes</taxon>
        <taxon>Micromonosporales</taxon>
        <taxon>Micromonosporaceae</taxon>
        <taxon>Dactylosporangium</taxon>
    </lineage>
</organism>
<keyword evidence="5 6" id="KW-0472">Membrane</keyword>
<evidence type="ECO:0000256" key="1">
    <source>
        <dbReference type="ARBA" id="ARBA00004651"/>
    </source>
</evidence>
<keyword evidence="3 6" id="KW-0812">Transmembrane</keyword>
<dbReference type="EMBL" id="BSFP01000089">
    <property type="protein sequence ID" value="GLL07224.1"/>
    <property type="molecule type" value="Genomic_DNA"/>
</dbReference>
<evidence type="ECO:0000313" key="7">
    <source>
        <dbReference type="EMBL" id="GLL07224.1"/>
    </source>
</evidence>
<comment type="subcellular location">
    <subcellularLocation>
        <location evidence="1">Cell membrane</location>
        <topology evidence="1">Multi-pass membrane protein</topology>
    </subcellularLocation>
</comment>
<dbReference type="PANTHER" id="PTHR42770">
    <property type="entry name" value="AMINO ACID TRANSPORTER-RELATED"/>
    <property type="match status" value="1"/>
</dbReference>
<keyword evidence="8" id="KW-1185">Reference proteome</keyword>
<dbReference type="GO" id="GO:0022857">
    <property type="term" value="F:transmembrane transporter activity"/>
    <property type="evidence" value="ECO:0007669"/>
    <property type="project" value="InterPro"/>
</dbReference>
<dbReference type="AlphaFoldDB" id="A0A9W6KXE7"/>
<dbReference type="InterPro" id="IPR050367">
    <property type="entry name" value="APC_superfamily"/>
</dbReference>
<evidence type="ECO:0000256" key="3">
    <source>
        <dbReference type="ARBA" id="ARBA00022692"/>
    </source>
</evidence>
<keyword evidence="4 6" id="KW-1133">Transmembrane helix</keyword>
<feature type="transmembrane region" description="Helical" evidence="6">
    <location>
        <begin position="371"/>
        <end position="397"/>
    </location>
</feature>
<dbReference type="PANTHER" id="PTHR42770:SF16">
    <property type="entry name" value="AMINO ACID PERMEASE"/>
    <property type="match status" value="1"/>
</dbReference>
<proteinExistence type="predicted"/>
<feature type="transmembrane region" description="Helical" evidence="6">
    <location>
        <begin position="70"/>
        <end position="89"/>
    </location>
</feature>
<dbReference type="Gene3D" id="1.20.1740.10">
    <property type="entry name" value="Amino acid/polyamine transporter I"/>
    <property type="match status" value="1"/>
</dbReference>
<comment type="caution">
    <text evidence="7">The sequence shown here is derived from an EMBL/GenBank/DDBJ whole genome shotgun (WGS) entry which is preliminary data.</text>
</comment>
<evidence type="ECO:0000256" key="2">
    <source>
        <dbReference type="ARBA" id="ARBA00022475"/>
    </source>
</evidence>
<evidence type="ECO:0000313" key="8">
    <source>
        <dbReference type="Proteomes" id="UP001143480"/>
    </source>
</evidence>
<feature type="transmembrane region" description="Helical" evidence="6">
    <location>
        <begin position="257"/>
        <end position="285"/>
    </location>
</feature>
<protein>
    <submittedName>
        <fullName evidence="7">Amino acid permease</fullName>
    </submittedName>
</protein>
<evidence type="ECO:0000256" key="4">
    <source>
        <dbReference type="ARBA" id="ARBA00022989"/>
    </source>
</evidence>
<feature type="transmembrane region" description="Helical" evidence="6">
    <location>
        <begin position="171"/>
        <end position="195"/>
    </location>
</feature>
<evidence type="ECO:0000256" key="6">
    <source>
        <dbReference type="SAM" id="Phobius"/>
    </source>
</evidence>
<dbReference type="PIRSF" id="PIRSF006060">
    <property type="entry name" value="AA_transporter"/>
    <property type="match status" value="1"/>
</dbReference>
<feature type="transmembrane region" description="Helical" evidence="6">
    <location>
        <begin position="30"/>
        <end position="49"/>
    </location>
</feature>
<feature type="transmembrane region" description="Helical" evidence="6">
    <location>
        <begin position="335"/>
        <end position="359"/>
    </location>
</feature>
<feature type="transmembrane region" description="Helical" evidence="6">
    <location>
        <begin position="306"/>
        <end position="329"/>
    </location>
</feature>
<feature type="transmembrane region" description="Helical" evidence="6">
    <location>
        <begin position="133"/>
        <end position="151"/>
    </location>
</feature>
<dbReference type="GO" id="GO:0005886">
    <property type="term" value="C:plasma membrane"/>
    <property type="evidence" value="ECO:0007669"/>
    <property type="project" value="UniProtKB-SubCell"/>
</dbReference>
<reference evidence="7" key="2">
    <citation type="submission" date="2023-01" db="EMBL/GenBank/DDBJ databases">
        <authorList>
            <person name="Sun Q."/>
            <person name="Evtushenko L."/>
        </authorList>
    </citation>
    <scope>NUCLEOTIDE SEQUENCE</scope>
    <source>
        <strain evidence="7">VKM Ac-1321</strain>
    </source>
</reference>
<dbReference type="InterPro" id="IPR002293">
    <property type="entry name" value="AA/rel_permease1"/>
</dbReference>
<dbReference type="Proteomes" id="UP001143480">
    <property type="component" value="Unassembled WGS sequence"/>
</dbReference>
<accession>A0A9W6KXE7</accession>
<dbReference type="Pfam" id="PF13520">
    <property type="entry name" value="AA_permease_2"/>
    <property type="match status" value="1"/>
</dbReference>
<evidence type="ECO:0000256" key="5">
    <source>
        <dbReference type="ARBA" id="ARBA00023136"/>
    </source>
</evidence>